<sequence>LLNDELVSLQLAAYLRSVKFKVNPETVKSYVEQKILPQLNVESLSISIRTAHRWMQKLGFYYKCHQQGVYVDGHERPDVVAYCHIFLQKVAEFDRFVSKWHDKGCEFRTFLWLSNGEKEHVWVTHDETTFHAYDGPCAVWCPEEEQPLRKKRLGLGIHISDFMMEMIEPLKDKEEEACVTMVLGARHNGFWDMEKLHQQVKRVIKIFERTHPGCVGIFAFDNATSHTSFAKDALLASRMNLGPGEAVPKMRDTVWNGCCQSMIIEEDHFVYDKKTKTFINLRGEPKGIK</sequence>
<dbReference type="EMBL" id="CAJVPW010000758">
    <property type="protein sequence ID" value="CAG8464817.1"/>
    <property type="molecule type" value="Genomic_DNA"/>
</dbReference>
<gene>
    <name evidence="1" type="ORF">SPELUC_LOCUS1421</name>
</gene>
<dbReference type="Proteomes" id="UP000789366">
    <property type="component" value="Unassembled WGS sequence"/>
</dbReference>
<accession>A0ACA9KC40</accession>
<protein>
    <submittedName>
        <fullName evidence="1">16305_t:CDS:1</fullName>
    </submittedName>
</protein>
<organism evidence="1 2">
    <name type="scientific">Cetraspora pellucida</name>
    <dbReference type="NCBI Taxonomy" id="1433469"/>
    <lineage>
        <taxon>Eukaryota</taxon>
        <taxon>Fungi</taxon>
        <taxon>Fungi incertae sedis</taxon>
        <taxon>Mucoromycota</taxon>
        <taxon>Glomeromycotina</taxon>
        <taxon>Glomeromycetes</taxon>
        <taxon>Diversisporales</taxon>
        <taxon>Gigasporaceae</taxon>
        <taxon>Cetraspora</taxon>
    </lineage>
</organism>
<name>A0ACA9KC40_9GLOM</name>
<keyword evidence="2" id="KW-1185">Reference proteome</keyword>
<proteinExistence type="predicted"/>
<reference evidence="1" key="1">
    <citation type="submission" date="2021-06" db="EMBL/GenBank/DDBJ databases">
        <authorList>
            <person name="Kallberg Y."/>
            <person name="Tangrot J."/>
            <person name="Rosling A."/>
        </authorList>
    </citation>
    <scope>NUCLEOTIDE SEQUENCE</scope>
    <source>
        <strain evidence="1">28 12/20/2015</strain>
    </source>
</reference>
<feature type="non-terminal residue" evidence="1">
    <location>
        <position position="1"/>
    </location>
</feature>
<comment type="caution">
    <text evidence="1">The sequence shown here is derived from an EMBL/GenBank/DDBJ whole genome shotgun (WGS) entry which is preliminary data.</text>
</comment>
<evidence type="ECO:0000313" key="1">
    <source>
        <dbReference type="EMBL" id="CAG8464817.1"/>
    </source>
</evidence>
<evidence type="ECO:0000313" key="2">
    <source>
        <dbReference type="Proteomes" id="UP000789366"/>
    </source>
</evidence>